<accession>A0A383CLN7</accession>
<dbReference type="NCBIfam" id="TIGR00745">
    <property type="entry name" value="apbA_panE"/>
    <property type="match status" value="1"/>
</dbReference>
<dbReference type="EMBL" id="UINC01210028">
    <property type="protein sequence ID" value="SVE33306.1"/>
    <property type="molecule type" value="Genomic_DNA"/>
</dbReference>
<proteinExistence type="predicted"/>
<dbReference type="InterPro" id="IPR013332">
    <property type="entry name" value="KPR_N"/>
</dbReference>
<dbReference type="GO" id="GO:0005737">
    <property type="term" value="C:cytoplasm"/>
    <property type="evidence" value="ECO:0007669"/>
    <property type="project" value="TreeGrafter"/>
</dbReference>
<dbReference type="Pfam" id="PF02558">
    <property type="entry name" value="ApbA"/>
    <property type="match status" value="1"/>
</dbReference>
<protein>
    <recommendedName>
        <fullName evidence="1">Ketopantoate reductase N-terminal domain-containing protein</fullName>
    </recommendedName>
</protein>
<sequence>MRLGFNNLNPRIAIIGSGAVGSYYGAKLAISGADVHFLMRADLEHVSRFGIRIESNNTGAEVLSKVNAYACAEDIGYCDLVIVALKATDNHSLEGIFPPLLRDDTTIMTLQNGLGNEEFLANRFGRDRVIGGLCFVCINRSSPGVINHIAQGKITCGEFIGLPLSRTHDIGLIFKRAGVPFFVAESLLKERWRKLVWNIPFNGLAIAAGGVDT</sequence>
<dbReference type="InterPro" id="IPR036291">
    <property type="entry name" value="NAD(P)-bd_dom_sf"/>
</dbReference>
<dbReference type="AlphaFoldDB" id="A0A383CLN7"/>
<gene>
    <name evidence="2" type="ORF">METZ01_LOCUS486160</name>
</gene>
<feature type="non-terminal residue" evidence="2">
    <location>
        <position position="213"/>
    </location>
</feature>
<evidence type="ECO:0000259" key="1">
    <source>
        <dbReference type="Pfam" id="PF02558"/>
    </source>
</evidence>
<dbReference type="GO" id="GO:0008677">
    <property type="term" value="F:2-dehydropantoate 2-reductase activity"/>
    <property type="evidence" value="ECO:0007669"/>
    <property type="project" value="InterPro"/>
</dbReference>
<dbReference type="PANTHER" id="PTHR21708">
    <property type="entry name" value="PROBABLE 2-DEHYDROPANTOATE 2-REDUCTASE"/>
    <property type="match status" value="1"/>
</dbReference>
<dbReference type="Gene3D" id="3.40.50.720">
    <property type="entry name" value="NAD(P)-binding Rossmann-like Domain"/>
    <property type="match status" value="1"/>
</dbReference>
<evidence type="ECO:0000313" key="2">
    <source>
        <dbReference type="EMBL" id="SVE33306.1"/>
    </source>
</evidence>
<name>A0A383CLN7_9ZZZZ</name>
<dbReference type="PANTHER" id="PTHR21708:SF26">
    <property type="entry name" value="2-DEHYDROPANTOATE 2-REDUCTASE"/>
    <property type="match status" value="1"/>
</dbReference>
<dbReference type="GO" id="GO:0015940">
    <property type="term" value="P:pantothenate biosynthetic process"/>
    <property type="evidence" value="ECO:0007669"/>
    <property type="project" value="InterPro"/>
</dbReference>
<reference evidence="2" key="1">
    <citation type="submission" date="2018-05" db="EMBL/GenBank/DDBJ databases">
        <authorList>
            <person name="Lanie J.A."/>
            <person name="Ng W.-L."/>
            <person name="Kazmierczak K.M."/>
            <person name="Andrzejewski T.M."/>
            <person name="Davidsen T.M."/>
            <person name="Wayne K.J."/>
            <person name="Tettelin H."/>
            <person name="Glass J.I."/>
            <person name="Rusch D."/>
            <person name="Podicherti R."/>
            <person name="Tsui H.-C.T."/>
            <person name="Winkler M.E."/>
        </authorList>
    </citation>
    <scope>NUCLEOTIDE SEQUENCE</scope>
</reference>
<dbReference type="InterPro" id="IPR003710">
    <property type="entry name" value="ApbA"/>
</dbReference>
<organism evidence="2">
    <name type="scientific">marine metagenome</name>
    <dbReference type="NCBI Taxonomy" id="408172"/>
    <lineage>
        <taxon>unclassified sequences</taxon>
        <taxon>metagenomes</taxon>
        <taxon>ecological metagenomes</taxon>
    </lineage>
</organism>
<feature type="domain" description="Ketopantoate reductase N-terminal" evidence="1">
    <location>
        <begin position="12"/>
        <end position="159"/>
    </location>
</feature>
<dbReference type="InterPro" id="IPR051402">
    <property type="entry name" value="KPR-Related"/>
</dbReference>
<dbReference type="SUPFAM" id="SSF51735">
    <property type="entry name" value="NAD(P)-binding Rossmann-fold domains"/>
    <property type="match status" value="1"/>
</dbReference>